<protein>
    <recommendedName>
        <fullName evidence="2">DH domain-containing protein</fullName>
    </recommendedName>
</protein>
<dbReference type="OrthoDB" id="1716625at2759"/>
<evidence type="ECO:0000313" key="3">
    <source>
        <dbReference type="EMBL" id="KZT29297.1"/>
    </source>
</evidence>
<dbReference type="Pfam" id="PF00621">
    <property type="entry name" value="RhoGEF"/>
    <property type="match status" value="1"/>
</dbReference>
<evidence type="ECO:0000313" key="4">
    <source>
        <dbReference type="Proteomes" id="UP000076761"/>
    </source>
</evidence>
<accession>A0A165V7X3</accession>
<organism evidence="3 4">
    <name type="scientific">Neolentinus lepideus HHB14362 ss-1</name>
    <dbReference type="NCBI Taxonomy" id="1314782"/>
    <lineage>
        <taxon>Eukaryota</taxon>
        <taxon>Fungi</taxon>
        <taxon>Dikarya</taxon>
        <taxon>Basidiomycota</taxon>
        <taxon>Agaricomycotina</taxon>
        <taxon>Agaricomycetes</taxon>
        <taxon>Gloeophyllales</taxon>
        <taxon>Gloeophyllaceae</taxon>
        <taxon>Neolentinus</taxon>
    </lineage>
</organism>
<feature type="compositionally biased region" description="Acidic residues" evidence="1">
    <location>
        <begin position="1312"/>
        <end position="1324"/>
    </location>
</feature>
<evidence type="ECO:0000259" key="2">
    <source>
        <dbReference type="PROSITE" id="PS50010"/>
    </source>
</evidence>
<feature type="region of interest" description="Disordered" evidence="1">
    <location>
        <begin position="1226"/>
        <end position="1266"/>
    </location>
</feature>
<feature type="compositionally biased region" description="Polar residues" evidence="1">
    <location>
        <begin position="1374"/>
        <end position="1390"/>
    </location>
</feature>
<dbReference type="SUPFAM" id="SSF48065">
    <property type="entry name" value="DBL homology domain (DH-domain)"/>
    <property type="match status" value="1"/>
</dbReference>
<dbReference type="Proteomes" id="UP000076761">
    <property type="component" value="Unassembled WGS sequence"/>
</dbReference>
<feature type="compositionally biased region" description="Polar residues" evidence="1">
    <location>
        <begin position="446"/>
        <end position="458"/>
    </location>
</feature>
<dbReference type="SUPFAM" id="SSF50729">
    <property type="entry name" value="PH domain-like"/>
    <property type="match status" value="1"/>
</dbReference>
<dbReference type="PROSITE" id="PS50010">
    <property type="entry name" value="DH_2"/>
    <property type="match status" value="1"/>
</dbReference>
<dbReference type="STRING" id="1314782.A0A165V7X3"/>
<dbReference type="InterPro" id="IPR035899">
    <property type="entry name" value="DBL_dom_sf"/>
</dbReference>
<feature type="region of interest" description="Disordered" evidence="1">
    <location>
        <begin position="1102"/>
        <end position="1207"/>
    </location>
</feature>
<name>A0A165V7X3_9AGAM</name>
<dbReference type="PANTHER" id="PTHR45818:SF3">
    <property type="entry name" value="PROTEIN VAV"/>
    <property type="match status" value="1"/>
</dbReference>
<feature type="compositionally biased region" description="Polar residues" evidence="1">
    <location>
        <begin position="1135"/>
        <end position="1165"/>
    </location>
</feature>
<feature type="region of interest" description="Disordered" evidence="1">
    <location>
        <begin position="1303"/>
        <end position="1390"/>
    </location>
</feature>
<dbReference type="Gene3D" id="1.20.900.10">
    <property type="entry name" value="Dbl homology (DH) domain"/>
    <property type="match status" value="2"/>
</dbReference>
<dbReference type="InParanoid" id="A0A165V7X3"/>
<feature type="compositionally biased region" description="Basic and acidic residues" evidence="1">
    <location>
        <begin position="348"/>
        <end position="359"/>
    </location>
</feature>
<dbReference type="EMBL" id="KV425554">
    <property type="protein sequence ID" value="KZT29297.1"/>
    <property type="molecule type" value="Genomic_DNA"/>
</dbReference>
<reference evidence="3 4" key="1">
    <citation type="journal article" date="2016" name="Mol. Biol. Evol.">
        <title>Comparative Genomics of Early-Diverging Mushroom-Forming Fungi Provides Insights into the Origins of Lignocellulose Decay Capabilities.</title>
        <authorList>
            <person name="Nagy L.G."/>
            <person name="Riley R."/>
            <person name="Tritt A."/>
            <person name="Adam C."/>
            <person name="Daum C."/>
            <person name="Floudas D."/>
            <person name="Sun H."/>
            <person name="Yadav J.S."/>
            <person name="Pangilinan J."/>
            <person name="Larsson K.H."/>
            <person name="Matsuura K."/>
            <person name="Barry K."/>
            <person name="Labutti K."/>
            <person name="Kuo R."/>
            <person name="Ohm R.A."/>
            <person name="Bhattacharya S.S."/>
            <person name="Shirouzu T."/>
            <person name="Yoshinaga Y."/>
            <person name="Martin F.M."/>
            <person name="Grigoriev I.V."/>
            <person name="Hibbett D.S."/>
        </authorList>
    </citation>
    <scope>NUCLEOTIDE SEQUENCE [LARGE SCALE GENOMIC DNA]</scope>
    <source>
        <strain evidence="3 4">HHB14362 ss-1</strain>
    </source>
</reference>
<dbReference type="InterPro" id="IPR000219">
    <property type="entry name" value="DH_dom"/>
</dbReference>
<feature type="region of interest" description="Disordered" evidence="1">
    <location>
        <begin position="627"/>
        <end position="660"/>
    </location>
</feature>
<dbReference type="GO" id="GO:0005737">
    <property type="term" value="C:cytoplasm"/>
    <property type="evidence" value="ECO:0007669"/>
    <property type="project" value="TreeGrafter"/>
</dbReference>
<dbReference type="GO" id="GO:0005085">
    <property type="term" value="F:guanyl-nucleotide exchange factor activity"/>
    <property type="evidence" value="ECO:0007669"/>
    <property type="project" value="InterPro"/>
</dbReference>
<feature type="compositionally biased region" description="Pro residues" evidence="1">
    <location>
        <begin position="246"/>
        <end position="258"/>
    </location>
</feature>
<sequence length="1390" mass="151435">MEVLASPSISPPPSPQKAASSYAYASAAARCSSSSLLDRRLGPDSTASLKLSQSHPALSAGRSTYVALRTPRLPFRTTHKPSTSLSFSSTLTPILSPPVTPAVSSLASLHSGIASPRMADDHASPSPTTAATLGGPSTAVAIEHDYLNKGRISIVTTPIADMYPTEPLVAPVTPSWNTIPPSPPPKLSDKVDVCGNVIRRRNASKPSRRPVSTIYAPQTSYAPPMVVPRRRASMPLMRLSLSKPLPDAPPPVPSPSTKPPLETEFPSLMASVSDPSESLRPTREGRGSQDRSTSKSTSKSTSRPRFHIPSDNEDDGDEVRRRPRRHESESGSSTKSQILHSVEGSTEDQARWERKKEEDDARRYHALLELLITEVSYLRDLRALVTIYLQQFPTISTRIHLPSTGFMRASPSPSFISNTFGGHNRSHSQSQFLSQPPPPPSAFPQNVMTGNSQPTAVSPNKENDKGKEKEKDKYKVNRLVSDADVELVARNARELLNFHERFVYELRLSMAPFGMADALDDSADDADIQKRMDVAHTVVDDAVTSVATKFAHMAQTSVFSIYESFCSKHPEATDLVRKIQQQHAPEWDVFEQRCSQLIAHVHSQSRQSLDGPSSALEAARTSMFIEDESESPQMLSRRARRHSTSSVSIMGHGLPTSGARNSTQLDVVQAVKSDPASKAPGPRLTFMDYLIKPVQRICKYPLLLDQLKTHKGLWNHEPMRTEPEADTLVDHATRTMREVVARVDEARRKRDVVIKSSLIASRILAWLSAHPSKESSPPGQLTPEFMASLGICMLAGSLDVMHYDVASAANGGTVKVKYLGAFLYAGGYIVLAKVGKGKVYEPRHWFALAGFDVVDVGDGEALLPSSFGFYRRDHYFELAAACPKEKEAWLSAIRESLTMSPIWTNEPSPSLHNDAVGVVSLQDNEPAEVLALFRGPSRRGSVELTELVDEPEYYPPESQSVPEALLKEEVIARPAPLISTSRRSSATSVKGLFAPVTTEATTLVRSTPVFRQNVERALLDVFSEVCLTIRFQAQTHEQELFQAPKSSSSRGMAGGMGLAAKSRLSKRESVVVPRRKSFIDGAELADLDPPVGFLGRKSTLSRAKSLAARRQGKKSLRIMAPLPSRSLDGDGEPSSKGQDNSDPTVDSPTPLSQCSSVGTSQTGSVLASPAADPRSLSPEPVADSAHPASIQGHEQTTQSEYLTVEPEWRPKRARSMVDNVRGFFYTRSSSPTPSVGGSSSHVSNTDSSAAVDSAQEWTAPPPPSRLTRWWKGSLRRRVQSAPEVPRDDASTIVAPTLVDGFATIRASTDTPDVPEEEISSEPSEDPTLANVTIISAKSHPPNRRPSVFSTFPNPSRRDMTPTSPMDPSPRKSTKTVSFLQRLTPKTTMGS</sequence>
<feature type="compositionally biased region" description="Polar residues" evidence="1">
    <location>
        <begin position="330"/>
        <end position="339"/>
    </location>
</feature>
<feature type="compositionally biased region" description="Polar residues" evidence="1">
    <location>
        <begin position="1192"/>
        <end position="1201"/>
    </location>
</feature>
<feature type="region of interest" description="Disordered" evidence="1">
    <location>
        <begin position="412"/>
        <end position="473"/>
    </location>
</feature>
<feature type="domain" description="DH" evidence="2">
    <location>
        <begin position="362"/>
        <end position="746"/>
    </location>
</feature>
<feature type="region of interest" description="Disordered" evidence="1">
    <location>
        <begin position="240"/>
        <end position="359"/>
    </location>
</feature>
<proteinExistence type="predicted"/>
<feature type="compositionally biased region" description="Basic and acidic residues" evidence="1">
    <location>
        <begin position="280"/>
        <end position="293"/>
    </location>
</feature>
<keyword evidence="4" id="KW-1185">Reference proteome</keyword>
<dbReference type="PANTHER" id="PTHR45818">
    <property type="entry name" value="PROTEIN VAV"/>
    <property type="match status" value="1"/>
</dbReference>
<feature type="compositionally biased region" description="Basic and acidic residues" evidence="1">
    <location>
        <begin position="461"/>
        <end position="473"/>
    </location>
</feature>
<evidence type="ECO:0000256" key="1">
    <source>
        <dbReference type="SAM" id="MobiDB-lite"/>
    </source>
</evidence>
<gene>
    <name evidence="3" type="ORF">NEOLEDRAFT_1175006</name>
</gene>
<feature type="compositionally biased region" description="Low complexity" evidence="1">
    <location>
        <begin position="1228"/>
        <end position="1243"/>
    </location>
</feature>
<feature type="region of interest" description="Disordered" evidence="1">
    <location>
        <begin position="115"/>
        <end position="135"/>
    </location>
</feature>
<feature type="compositionally biased region" description="Polar residues" evidence="1">
    <location>
        <begin position="412"/>
        <end position="421"/>
    </location>
</feature>